<dbReference type="PANTHER" id="PTHR13008:SF7">
    <property type="entry name" value="MAP KINASE-ACTIVATING DEATH DOMAIN PROTEIN"/>
    <property type="match status" value="1"/>
</dbReference>
<comment type="caution">
    <text evidence="2">The sequence shown here is derived from an EMBL/GenBank/DDBJ whole genome shotgun (WGS) entry which is preliminary data.</text>
</comment>
<dbReference type="Pfam" id="PF02141">
    <property type="entry name" value="DENN"/>
    <property type="match status" value="1"/>
</dbReference>
<feature type="domain" description="UDENN" evidence="1">
    <location>
        <begin position="1"/>
        <end position="126"/>
    </location>
</feature>
<feature type="non-terminal residue" evidence="2">
    <location>
        <position position="126"/>
    </location>
</feature>
<dbReference type="InterPro" id="IPR039980">
    <property type="entry name" value="MADD"/>
</dbReference>
<gene>
    <name evidence="2" type="ORF">BLA29_012939</name>
</gene>
<dbReference type="AlphaFoldDB" id="A0A1Y3BQM4"/>
<dbReference type="InterPro" id="IPR043153">
    <property type="entry name" value="DENN_C"/>
</dbReference>
<organism evidence="2 3">
    <name type="scientific">Euroglyphus maynei</name>
    <name type="common">Mayne's house dust mite</name>
    <dbReference type="NCBI Taxonomy" id="6958"/>
    <lineage>
        <taxon>Eukaryota</taxon>
        <taxon>Metazoa</taxon>
        <taxon>Ecdysozoa</taxon>
        <taxon>Arthropoda</taxon>
        <taxon>Chelicerata</taxon>
        <taxon>Arachnida</taxon>
        <taxon>Acari</taxon>
        <taxon>Acariformes</taxon>
        <taxon>Sarcoptiformes</taxon>
        <taxon>Astigmata</taxon>
        <taxon>Psoroptidia</taxon>
        <taxon>Analgoidea</taxon>
        <taxon>Pyroglyphidae</taxon>
        <taxon>Pyroglyphinae</taxon>
        <taxon>Euroglyphus</taxon>
    </lineage>
</organism>
<sequence>MNSAEQLLLAPTPFIIGVPSSFLMYKKNFKLPDDVWLVDLDTNKIIKPTDADDLPPLPEPEGSTLKNHFKQILASMSITNPAQQLRMQSISNNNCNNQKQSNRIVFDPLSYGNDVDSVDIAARIAM</sequence>
<dbReference type="GO" id="GO:0005085">
    <property type="term" value="F:guanyl-nucleotide exchange factor activity"/>
    <property type="evidence" value="ECO:0007669"/>
    <property type="project" value="TreeGrafter"/>
</dbReference>
<dbReference type="PROSITE" id="PS50211">
    <property type="entry name" value="DENN"/>
    <property type="match status" value="1"/>
</dbReference>
<name>A0A1Y3BQM4_EURMA</name>
<dbReference type="GO" id="GO:0005829">
    <property type="term" value="C:cytosol"/>
    <property type="evidence" value="ECO:0007669"/>
    <property type="project" value="TreeGrafter"/>
</dbReference>
<dbReference type="EMBL" id="MUJZ01011170">
    <property type="protein sequence ID" value="OTF81906.1"/>
    <property type="molecule type" value="Genomic_DNA"/>
</dbReference>
<evidence type="ECO:0000313" key="2">
    <source>
        <dbReference type="EMBL" id="OTF81906.1"/>
    </source>
</evidence>
<evidence type="ECO:0000259" key="1">
    <source>
        <dbReference type="PROSITE" id="PS50211"/>
    </source>
</evidence>
<dbReference type="Gene3D" id="3.40.50.11500">
    <property type="match status" value="1"/>
</dbReference>
<dbReference type="OrthoDB" id="6282239at2759"/>
<dbReference type="InterPro" id="IPR037516">
    <property type="entry name" value="Tripartite_DENN"/>
</dbReference>
<dbReference type="InterPro" id="IPR001194">
    <property type="entry name" value="cDENN_dom"/>
</dbReference>
<proteinExistence type="predicted"/>
<evidence type="ECO:0000313" key="3">
    <source>
        <dbReference type="Proteomes" id="UP000194236"/>
    </source>
</evidence>
<keyword evidence="3" id="KW-1185">Reference proteome</keyword>
<protein>
    <recommendedName>
        <fullName evidence="1">UDENN domain-containing protein</fullName>
    </recommendedName>
</protein>
<reference evidence="2 3" key="1">
    <citation type="submission" date="2017-03" db="EMBL/GenBank/DDBJ databases">
        <title>Genome Survey of Euroglyphus maynei.</title>
        <authorList>
            <person name="Arlian L.G."/>
            <person name="Morgan M.S."/>
            <person name="Rider S.D."/>
        </authorList>
    </citation>
    <scope>NUCLEOTIDE SEQUENCE [LARGE SCALE GENOMIC DNA]</scope>
    <source>
        <strain evidence="2">Arlian Lab</strain>
        <tissue evidence="2">Whole body</tissue>
    </source>
</reference>
<accession>A0A1Y3BQM4</accession>
<dbReference type="GO" id="GO:0042981">
    <property type="term" value="P:regulation of apoptotic process"/>
    <property type="evidence" value="ECO:0007669"/>
    <property type="project" value="TreeGrafter"/>
</dbReference>
<dbReference type="GO" id="GO:0032483">
    <property type="term" value="P:regulation of Rab protein signal transduction"/>
    <property type="evidence" value="ECO:0007669"/>
    <property type="project" value="TreeGrafter"/>
</dbReference>
<dbReference type="PANTHER" id="PTHR13008">
    <property type="entry name" value="MAP-KINASE ACTIVATING DEATH DOMAIN PROTEIN MADD /DENN/AEX-3 C.ELEGANS"/>
    <property type="match status" value="1"/>
</dbReference>
<dbReference type="Proteomes" id="UP000194236">
    <property type="component" value="Unassembled WGS sequence"/>
</dbReference>